<evidence type="ECO:0000313" key="14">
    <source>
        <dbReference type="EMBL" id="VAX26271.1"/>
    </source>
</evidence>
<dbReference type="GO" id="GO:0051539">
    <property type="term" value="F:4 iron, 4 sulfur cluster binding"/>
    <property type="evidence" value="ECO:0007669"/>
    <property type="project" value="UniProtKB-KW"/>
</dbReference>
<evidence type="ECO:0000256" key="10">
    <source>
        <dbReference type="ARBA" id="ARBA00023075"/>
    </source>
</evidence>
<dbReference type="PANTHER" id="PTHR10849">
    <property type="entry name" value="NADH DEHYDROGENASE UBIQUINONE IRON-SULFUR PROTEIN 8, MITOCHONDRIAL"/>
    <property type="match status" value="1"/>
</dbReference>
<feature type="domain" description="4Fe-4S ferredoxin-type" evidence="13">
    <location>
        <begin position="100"/>
        <end position="129"/>
    </location>
</feature>
<keyword evidence="2" id="KW-0004">4Fe-4S</keyword>
<dbReference type="GO" id="GO:0048038">
    <property type="term" value="F:quinone binding"/>
    <property type="evidence" value="ECO:0007669"/>
    <property type="project" value="UniProtKB-KW"/>
</dbReference>
<dbReference type="Gene3D" id="3.30.70.3270">
    <property type="match status" value="1"/>
</dbReference>
<dbReference type="GO" id="GO:0016020">
    <property type="term" value="C:membrane"/>
    <property type="evidence" value="ECO:0007669"/>
    <property type="project" value="InterPro"/>
</dbReference>
<keyword evidence="4" id="KW-0479">Metal-binding</keyword>
<evidence type="ECO:0000259" key="13">
    <source>
        <dbReference type="PROSITE" id="PS51379"/>
    </source>
</evidence>
<dbReference type="PANTHER" id="PTHR10849:SF24">
    <property type="entry name" value="NADH-QUINONE OXIDOREDUCTASE SUBUNIT I 2"/>
    <property type="match status" value="1"/>
</dbReference>
<evidence type="ECO:0000256" key="7">
    <source>
        <dbReference type="ARBA" id="ARBA00023004"/>
    </source>
</evidence>
<evidence type="ECO:0000256" key="8">
    <source>
        <dbReference type="ARBA" id="ARBA00023014"/>
    </source>
</evidence>
<dbReference type="InterPro" id="IPR017900">
    <property type="entry name" value="4Fe4S_Fe_S_CS"/>
</dbReference>
<evidence type="ECO:0000256" key="2">
    <source>
        <dbReference type="ARBA" id="ARBA00022485"/>
    </source>
</evidence>
<dbReference type="PROSITE" id="PS51379">
    <property type="entry name" value="4FE4S_FER_2"/>
    <property type="match status" value="2"/>
</dbReference>
<keyword evidence="11" id="KW-0472">Membrane</keyword>
<evidence type="ECO:0000256" key="11">
    <source>
        <dbReference type="ARBA" id="ARBA00023136"/>
    </source>
</evidence>
<evidence type="ECO:0000256" key="1">
    <source>
        <dbReference type="ARBA" id="ARBA00022475"/>
    </source>
</evidence>
<keyword evidence="3" id="KW-0874">Quinone</keyword>
<gene>
    <name evidence="14" type="ORF">MNBD_IGNAVI01-3015</name>
</gene>
<dbReference type="Pfam" id="PF00037">
    <property type="entry name" value="Fer4"/>
    <property type="match status" value="1"/>
</dbReference>
<dbReference type="InterPro" id="IPR017896">
    <property type="entry name" value="4Fe4S_Fe-S-bd"/>
</dbReference>
<dbReference type="EC" id="1.6.5.3" evidence="14"/>
<dbReference type="SUPFAM" id="SSF54862">
    <property type="entry name" value="4Fe-4S ferredoxins"/>
    <property type="match status" value="1"/>
</dbReference>
<dbReference type="InterPro" id="IPR010226">
    <property type="entry name" value="NADH_quinone_OxRdtase_chainI"/>
</dbReference>
<keyword evidence="5" id="KW-0677">Repeat</keyword>
<keyword evidence="7" id="KW-0408">Iron</keyword>
<keyword evidence="8" id="KW-0411">Iron-sulfur</keyword>
<feature type="domain" description="4Fe-4S ferredoxin-type" evidence="13">
    <location>
        <begin position="49"/>
        <end position="78"/>
    </location>
</feature>
<dbReference type="EMBL" id="UOGD01000328">
    <property type="protein sequence ID" value="VAX26271.1"/>
    <property type="molecule type" value="Genomic_DNA"/>
</dbReference>
<keyword evidence="14" id="KW-0560">Oxidoreductase</keyword>
<evidence type="ECO:0000256" key="5">
    <source>
        <dbReference type="ARBA" id="ARBA00022737"/>
    </source>
</evidence>
<keyword evidence="1" id="KW-1003">Cell membrane</keyword>
<keyword evidence="9" id="KW-0520">NAD</keyword>
<protein>
    <submittedName>
        <fullName evidence="14">NADH-ubiquinone oxidoreductase chain I</fullName>
        <ecNumber evidence="14">1.6.5.3</ecNumber>
    </submittedName>
</protein>
<dbReference type="PROSITE" id="PS00198">
    <property type="entry name" value="4FE4S_FER_1"/>
    <property type="match status" value="2"/>
</dbReference>
<organism evidence="14">
    <name type="scientific">hydrothermal vent metagenome</name>
    <dbReference type="NCBI Taxonomy" id="652676"/>
    <lineage>
        <taxon>unclassified sequences</taxon>
        <taxon>metagenomes</taxon>
        <taxon>ecological metagenomes</taxon>
    </lineage>
</organism>
<accession>A0A3B1CI63</accession>
<evidence type="ECO:0000256" key="6">
    <source>
        <dbReference type="ARBA" id="ARBA00022967"/>
    </source>
</evidence>
<name>A0A3B1CI63_9ZZZZ</name>
<proteinExistence type="predicted"/>
<feature type="compositionally biased region" description="Basic and acidic residues" evidence="12">
    <location>
        <begin position="182"/>
        <end position="213"/>
    </location>
</feature>
<keyword evidence="6" id="KW-1278">Translocase</keyword>
<evidence type="ECO:0000256" key="3">
    <source>
        <dbReference type="ARBA" id="ARBA00022719"/>
    </source>
</evidence>
<dbReference type="GO" id="GO:0016651">
    <property type="term" value="F:oxidoreductase activity, acting on NAD(P)H"/>
    <property type="evidence" value="ECO:0007669"/>
    <property type="project" value="InterPro"/>
</dbReference>
<dbReference type="AlphaFoldDB" id="A0A3B1CI63"/>
<dbReference type="GO" id="GO:0046872">
    <property type="term" value="F:metal ion binding"/>
    <property type="evidence" value="ECO:0007669"/>
    <property type="project" value="UniProtKB-KW"/>
</dbReference>
<evidence type="ECO:0000256" key="9">
    <source>
        <dbReference type="ARBA" id="ARBA00023027"/>
    </source>
</evidence>
<reference evidence="14" key="1">
    <citation type="submission" date="2018-06" db="EMBL/GenBank/DDBJ databases">
        <authorList>
            <person name="Zhirakovskaya E."/>
        </authorList>
    </citation>
    <scope>NUCLEOTIDE SEQUENCE</scope>
</reference>
<sequence length="228" mass="26172">MIKNYLKNTWDGLFTIFIGMKVTWKHLFVPAVTIQYPDERVPMVERARNRLFVNMDDCIGCKQCETACPVDCIEIDTVKALPTDDLGLTSQGKKKALWVTKFDIDIAKCCYCQLCVFPCPTDCIFMTDVYEFSEFDRNDLVYKFASLTETEIKEKKENFEKFQAEKEAKKLEAAKLKAEAEAKKKAEEEAKKAEETKKEVENGDNTGENKPEDNAPTSENENDKPEEQ</sequence>
<evidence type="ECO:0000256" key="4">
    <source>
        <dbReference type="ARBA" id="ARBA00022723"/>
    </source>
</evidence>
<feature type="region of interest" description="Disordered" evidence="12">
    <location>
        <begin position="182"/>
        <end position="228"/>
    </location>
</feature>
<keyword evidence="10 14" id="KW-0830">Ubiquinone</keyword>
<evidence type="ECO:0000256" key="12">
    <source>
        <dbReference type="SAM" id="MobiDB-lite"/>
    </source>
</evidence>